<evidence type="ECO:0000313" key="1">
    <source>
        <dbReference type="EMBL" id="KAF5761346.1"/>
    </source>
</evidence>
<reference evidence="1" key="1">
    <citation type="journal article" date="2017" name="Nature">
        <title>The sunflower genome provides insights into oil metabolism, flowering and Asterid evolution.</title>
        <authorList>
            <person name="Badouin H."/>
            <person name="Gouzy J."/>
            <person name="Grassa C.J."/>
            <person name="Murat F."/>
            <person name="Staton S.E."/>
            <person name="Cottret L."/>
            <person name="Lelandais-Briere C."/>
            <person name="Owens G.L."/>
            <person name="Carrere S."/>
            <person name="Mayjonade B."/>
            <person name="Legrand L."/>
            <person name="Gill N."/>
            <person name="Kane N.C."/>
            <person name="Bowers J.E."/>
            <person name="Hubner S."/>
            <person name="Bellec A."/>
            <person name="Berard A."/>
            <person name="Berges H."/>
            <person name="Blanchet N."/>
            <person name="Boniface M.C."/>
            <person name="Brunel D."/>
            <person name="Catrice O."/>
            <person name="Chaidir N."/>
            <person name="Claudel C."/>
            <person name="Donnadieu C."/>
            <person name="Faraut T."/>
            <person name="Fievet G."/>
            <person name="Helmstetter N."/>
            <person name="King M."/>
            <person name="Knapp S.J."/>
            <person name="Lai Z."/>
            <person name="Le Paslier M.C."/>
            <person name="Lippi Y."/>
            <person name="Lorenzon L."/>
            <person name="Mandel J.R."/>
            <person name="Marage G."/>
            <person name="Marchand G."/>
            <person name="Marquand E."/>
            <person name="Bret-Mestries E."/>
            <person name="Morien E."/>
            <person name="Nambeesan S."/>
            <person name="Nguyen T."/>
            <person name="Pegot-Espagnet P."/>
            <person name="Pouilly N."/>
            <person name="Raftis F."/>
            <person name="Sallet E."/>
            <person name="Schiex T."/>
            <person name="Thomas J."/>
            <person name="Vandecasteele C."/>
            <person name="Vares D."/>
            <person name="Vear F."/>
            <person name="Vautrin S."/>
            <person name="Crespi M."/>
            <person name="Mangin B."/>
            <person name="Burke J.M."/>
            <person name="Salse J."/>
            <person name="Munos S."/>
            <person name="Vincourt P."/>
            <person name="Rieseberg L.H."/>
            <person name="Langlade N.B."/>
        </authorList>
    </citation>
    <scope>NUCLEOTIDE SEQUENCE</scope>
    <source>
        <tissue evidence="1">Leaves</tissue>
    </source>
</reference>
<dbReference type="AlphaFoldDB" id="A0A9K3DW68"/>
<dbReference type="Proteomes" id="UP000215914">
    <property type="component" value="Unassembled WGS sequence"/>
</dbReference>
<sequence length="84" mass="9819">MKLYHTRIMNLCKSDFACEIVFKTSRSTDLQAVFSKNQVSKKSCFLKTDLTLTRMIFRTHKCVNTCVAQSFDKITIFVKDDERL</sequence>
<organism evidence="1 2">
    <name type="scientific">Helianthus annuus</name>
    <name type="common">Common sunflower</name>
    <dbReference type="NCBI Taxonomy" id="4232"/>
    <lineage>
        <taxon>Eukaryota</taxon>
        <taxon>Viridiplantae</taxon>
        <taxon>Streptophyta</taxon>
        <taxon>Embryophyta</taxon>
        <taxon>Tracheophyta</taxon>
        <taxon>Spermatophyta</taxon>
        <taxon>Magnoliopsida</taxon>
        <taxon>eudicotyledons</taxon>
        <taxon>Gunneridae</taxon>
        <taxon>Pentapetalae</taxon>
        <taxon>asterids</taxon>
        <taxon>campanulids</taxon>
        <taxon>Asterales</taxon>
        <taxon>Asteraceae</taxon>
        <taxon>Asteroideae</taxon>
        <taxon>Heliantheae alliance</taxon>
        <taxon>Heliantheae</taxon>
        <taxon>Helianthus</taxon>
    </lineage>
</organism>
<protein>
    <submittedName>
        <fullName evidence="1">Uncharacterized protein</fullName>
    </submittedName>
</protein>
<accession>A0A9K3DW68</accession>
<dbReference type="Gramene" id="mRNA:HanXRQr2_Chr16g0764031">
    <property type="protein sequence ID" value="CDS:HanXRQr2_Chr16g0764031.1"/>
    <property type="gene ID" value="HanXRQr2_Chr16g0764031"/>
</dbReference>
<keyword evidence="2" id="KW-1185">Reference proteome</keyword>
<comment type="caution">
    <text evidence="1">The sequence shown here is derived from an EMBL/GenBank/DDBJ whole genome shotgun (WGS) entry which is preliminary data.</text>
</comment>
<proteinExistence type="predicted"/>
<reference evidence="1" key="2">
    <citation type="submission" date="2020-06" db="EMBL/GenBank/DDBJ databases">
        <title>Helianthus annuus Genome sequencing and assembly Release 2.</title>
        <authorList>
            <person name="Gouzy J."/>
            <person name="Langlade N."/>
            <person name="Munos S."/>
        </authorList>
    </citation>
    <scope>NUCLEOTIDE SEQUENCE</scope>
    <source>
        <tissue evidence="1">Leaves</tissue>
    </source>
</reference>
<gene>
    <name evidence="1" type="ORF">HanXRQr2_Chr16g0764031</name>
</gene>
<name>A0A9K3DW68_HELAN</name>
<evidence type="ECO:0000313" key="2">
    <source>
        <dbReference type="Proteomes" id="UP000215914"/>
    </source>
</evidence>
<dbReference type="EMBL" id="MNCJ02000331">
    <property type="protein sequence ID" value="KAF5761346.1"/>
    <property type="molecule type" value="Genomic_DNA"/>
</dbReference>